<dbReference type="EnsemblMetazoa" id="CapteT209006">
    <property type="protein sequence ID" value="CapteP209006"/>
    <property type="gene ID" value="CapteG209006"/>
</dbReference>
<proteinExistence type="predicted"/>
<dbReference type="EMBL" id="AMQN01005671">
    <property type="status" value="NOT_ANNOTATED_CDS"/>
    <property type="molecule type" value="Genomic_DNA"/>
</dbReference>
<keyword evidence="1" id="KW-0812">Transmembrane</keyword>
<evidence type="ECO:0000313" key="3">
    <source>
        <dbReference type="EnsemblMetazoa" id="CapteP209006"/>
    </source>
</evidence>
<gene>
    <name evidence="2" type="ORF">CAPTEDRAFT_209006</name>
</gene>
<evidence type="ECO:0000256" key="1">
    <source>
        <dbReference type="SAM" id="Phobius"/>
    </source>
</evidence>
<dbReference type="PANTHER" id="PTHR31389">
    <property type="entry name" value="LD39211P"/>
    <property type="match status" value="1"/>
</dbReference>
<accession>R7UZD4</accession>
<protein>
    <submittedName>
        <fullName evidence="2 3">Uncharacterized protein</fullName>
    </submittedName>
</protein>
<dbReference type="STRING" id="283909.R7UZD4"/>
<evidence type="ECO:0000313" key="2">
    <source>
        <dbReference type="EMBL" id="ELU11659.1"/>
    </source>
</evidence>
<dbReference type="AlphaFoldDB" id="R7UZD4"/>
<evidence type="ECO:0000313" key="4">
    <source>
        <dbReference type="Proteomes" id="UP000014760"/>
    </source>
</evidence>
<feature type="transmembrane region" description="Helical" evidence="1">
    <location>
        <begin position="21"/>
        <end position="37"/>
    </location>
</feature>
<dbReference type="PANTHER" id="PTHR31389:SF4">
    <property type="entry name" value="LD39211P"/>
    <property type="match status" value="1"/>
</dbReference>
<dbReference type="EMBL" id="KB296524">
    <property type="protein sequence ID" value="ELU11659.1"/>
    <property type="molecule type" value="Genomic_DNA"/>
</dbReference>
<keyword evidence="1" id="KW-1133">Transmembrane helix</keyword>
<reference evidence="2 4" key="2">
    <citation type="journal article" date="2013" name="Nature">
        <title>Insights into bilaterian evolution from three spiralian genomes.</title>
        <authorList>
            <person name="Simakov O."/>
            <person name="Marletaz F."/>
            <person name="Cho S.J."/>
            <person name="Edsinger-Gonzales E."/>
            <person name="Havlak P."/>
            <person name="Hellsten U."/>
            <person name="Kuo D.H."/>
            <person name="Larsson T."/>
            <person name="Lv J."/>
            <person name="Arendt D."/>
            <person name="Savage R."/>
            <person name="Osoegawa K."/>
            <person name="de Jong P."/>
            <person name="Grimwood J."/>
            <person name="Chapman J.A."/>
            <person name="Shapiro H."/>
            <person name="Aerts A."/>
            <person name="Otillar R.P."/>
            <person name="Terry A.Y."/>
            <person name="Boore J.L."/>
            <person name="Grigoriev I.V."/>
            <person name="Lindberg D.R."/>
            <person name="Seaver E.C."/>
            <person name="Weisblat D.A."/>
            <person name="Putnam N.H."/>
            <person name="Rokhsar D.S."/>
        </authorList>
    </citation>
    <scope>NUCLEOTIDE SEQUENCE</scope>
    <source>
        <strain evidence="2 4">I ESC-2004</strain>
    </source>
</reference>
<dbReference type="OrthoDB" id="5954868at2759"/>
<reference evidence="3" key="3">
    <citation type="submission" date="2015-06" db="UniProtKB">
        <authorList>
            <consortium name="EnsemblMetazoa"/>
        </authorList>
    </citation>
    <scope>IDENTIFICATION</scope>
</reference>
<reference evidence="4" key="1">
    <citation type="submission" date="2012-12" db="EMBL/GenBank/DDBJ databases">
        <authorList>
            <person name="Hellsten U."/>
            <person name="Grimwood J."/>
            <person name="Chapman J.A."/>
            <person name="Shapiro H."/>
            <person name="Aerts A."/>
            <person name="Otillar R.P."/>
            <person name="Terry A.Y."/>
            <person name="Boore J.L."/>
            <person name="Simakov O."/>
            <person name="Marletaz F."/>
            <person name="Cho S.-J."/>
            <person name="Edsinger-Gonzales E."/>
            <person name="Havlak P."/>
            <person name="Kuo D.-H."/>
            <person name="Larsson T."/>
            <person name="Lv J."/>
            <person name="Arendt D."/>
            <person name="Savage R."/>
            <person name="Osoegawa K."/>
            <person name="de Jong P."/>
            <person name="Lindberg D.R."/>
            <person name="Seaver E.C."/>
            <person name="Weisblat D.A."/>
            <person name="Putnam N.H."/>
            <person name="Grigoriev I.V."/>
            <person name="Rokhsar D.S."/>
        </authorList>
    </citation>
    <scope>NUCLEOTIDE SEQUENCE</scope>
    <source>
        <strain evidence="4">I ESC-2004</strain>
    </source>
</reference>
<dbReference type="Proteomes" id="UP000014760">
    <property type="component" value="Unassembled WGS sequence"/>
</dbReference>
<organism evidence="2">
    <name type="scientific">Capitella teleta</name>
    <name type="common">Polychaete worm</name>
    <dbReference type="NCBI Taxonomy" id="283909"/>
    <lineage>
        <taxon>Eukaryota</taxon>
        <taxon>Metazoa</taxon>
        <taxon>Spiralia</taxon>
        <taxon>Lophotrochozoa</taxon>
        <taxon>Annelida</taxon>
        <taxon>Polychaeta</taxon>
        <taxon>Sedentaria</taxon>
        <taxon>Scolecida</taxon>
        <taxon>Capitellidae</taxon>
        <taxon>Capitella</taxon>
    </lineage>
</organism>
<sequence length="415" mass="48502">MVYVRSHRQVVIKLWRQVRQVVTLCSIVLVYHFITYGRNKAIVRLNTDTNPYSTLPGHLTRKDARVKPLKAAGDSEFYRYTYRNIHKNLTEKGKVLSAPRWALRKHQMPLKYLESLNASNVHQFVFVMACTADHFNESMDALWTVQEHFPTHQVMYYDWGLDAWQVEMLKPLCGVTHIVFDISAYPATKVQSGRSKYQSAKIFCIMDALISNPGVFWIDASIRFINSSVFTVLYEEVIRNKGFAFFSHADHSSFAVTHHQMYEYLPTDLEFQKQLYQGATNAVLMYKTPKVFDNILWWWFLCSLNADCMSPILNLGCKFKGKDNRRTYAQCHRFDQSATNILAQNLYHHNDSYYNFEKQIKFHGGFDVQRDSSGLYTPKTCTIKIVRCTQRFKFLYYGSSCKHSLTNQNRPLFHA</sequence>
<keyword evidence="1" id="KW-0472">Membrane</keyword>
<dbReference type="InterPro" id="IPR012444">
    <property type="entry name" value="DUF1647"/>
</dbReference>
<dbReference type="FunCoup" id="R7UZD4">
    <property type="interactions" value="93"/>
</dbReference>
<dbReference type="HOGENOM" id="CLU_039554_0_0_1"/>
<keyword evidence="4" id="KW-1185">Reference proteome</keyword>
<dbReference type="Pfam" id="PF07801">
    <property type="entry name" value="DUF1647"/>
    <property type="match status" value="1"/>
</dbReference>
<name>R7UZD4_CAPTE</name>